<evidence type="ECO:0000313" key="6">
    <source>
        <dbReference type="Proteomes" id="UP000267368"/>
    </source>
</evidence>
<dbReference type="Pfam" id="PF00534">
    <property type="entry name" value="Glycos_transf_1"/>
    <property type="match status" value="1"/>
</dbReference>
<dbReference type="RefSeq" id="WP_123197258.1">
    <property type="nucleotide sequence ID" value="NZ_QICB01000001.1"/>
</dbReference>
<evidence type="ECO:0000259" key="3">
    <source>
        <dbReference type="Pfam" id="PF00534"/>
    </source>
</evidence>
<keyword evidence="6" id="KW-1185">Reference proteome</keyword>
<dbReference type="SUPFAM" id="SSF53756">
    <property type="entry name" value="UDP-Glycosyltransferase/glycogen phosphorylase"/>
    <property type="match status" value="1"/>
</dbReference>
<dbReference type="Pfam" id="PF13439">
    <property type="entry name" value="Glyco_transf_4"/>
    <property type="match status" value="1"/>
</dbReference>
<dbReference type="InterPro" id="IPR050194">
    <property type="entry name" value="Glycosyltransferase_grp1"/>
</dbReference>
<proteinExistence type="predicted"/>
<organism evidence="5 6">
    <name type="scientific">Slackia faecicanis</name>
    <dbReference type="NCBI Taxonomy" id="255723"/>
    <lineage>
        <taxon>Bacteria</taxon>
        <taxon>Bacillati</taxon>
        <taxon>Actinomycetota</taxon>
        <taxon>Coriobacteriia</taxon>
        <taxon>Eggerthellales</taxon>
        <taxon>Eggerthellaceae</taxon>
        <taxon>Slackia</taxon>
    </lineage>
</organism>
<gene>
    <name evidence="5" type="ORF">DMP07_00780</name>
</gene>
<dbReference type="InterPro" id="IPR028098">
    <property type="entry name" value="Glyco_trans_4-like_N"/>
</dbReference>
<evidence type="ECO:0000259" key="4">
    <source>
        <dbReference type="Pfam" id="PF13439"/>
    </source>
</evidence>
<comment type="caution">
    <text evidence="5">The sequence shown here is derived from an EMBL/GenBank/DDBJ whole genome shotgun (WGS) entry which is preliminary data.</text>
</comment>
<dbReference type="Gene3D" id="3.40.50.2000">
    <property type="entry name" value="Glycogen Phosphorylase B"/>
    <property type="match status" value="2"/>
</dbReference>
<keyword evidence="1" id="KW-0328">Glycosyltransferase</keyword>
<evidence type="ECO:0000313" key="5">
    <source>
        <dbReference type="EMBL" id="RNL21416.1"/>
    </source>
</evidence>
<name>A0A3N0AHB3_9ACTN</name>
<feature type="domain" description="Glycosyl transferase family 1" evidence="3">
    <location>
        <begin position="201"/>
        <end position="352"/>
    </location>
</feature>
<protein>
    <submittedName>
        <fullName evidence="5">Glycosyltransferase family 1 protein</fullName>
    </submittedName>
</protein>
<dbReference type="OrthoDB" id="9802525at2"/>
<dbReference type="GO" id="GO:0016758">
    <property type="term" value="F:hexosyltransferase activity"/>
    <property type="evidence" value="ECO:0007669"/>
    <property type="project" value="TreeGrafter"/>
</dbReference>
<dbReference type="Proteomes" id="UP000267368">
    <property type="component" value="Unassembled WGS sequence"/>
</dbReference>
<reference evidence="6" key="1">
    <citation type="submission" date="2018-05" db="EMBL/GenBank/DDBJ databases">
        <title>Genome Sequencing of selected type strains of the family Eggerthellaceae.</title>
        <authorList>
            <person name="Danylec N."/>
            <person name="Stoll D.A."/>
            <person name="Doetsch A."/>
            <person name="Huch M."/>
        </authorList>
    </citation>
    <scope>NUCLEOTIDE SEQUENCE [LARGE SCALE GENOMIC DNA]</scope>
    <source>
        <strain evidence="6">DSM 17537</strain>
    </source>
</reference>
<dbReference type="PANTHER" id="PTHR45947:SF3">
    <property type="entry name" value="SULFOQUINOVOSYL TRANSFERASE SQD2"/>
    <property type="match status" value="1"/>
</dbReference>
<dbReference type="EMBL" id="QICB01000001">
    <property type="protein sequence ID" value="RNL21416.1"/>
    <property type="molecule type" value="Genomic_DNA"/>
</dbReference>
<dbReference type="GO" id="GO:1901137">
    <property type="term" value="P:carbohydrate derivative biosynthetic process"/>
    <property type="evidence" value="ECO:0007669"/>
    <property type="project" value="UniProtKB-ARBA"/>
</dbReference>
<sequence length="385" mass="41202">MADSKRFAIFSAQFLPNVGGVEKYTDNLARELARQGHEVVVATTDAAAPSGIEKVAPGVEVVRLPCFPLIGGRMPMPRKNGEFKRLWGELCSRSYDGVLVNTRFYLHSLLGLKLAERQGLRAVVCEHGSAYLTFGNALLDKAVVAYEHAITARVKHYRPDFYAVSSKGLEWLSTFGIQGRGVLSNAIDADAFRASSSGRSFRSSFGIKDETLLVSFVGRFIPEKGVDALLEAMRIIDGKGVDAMLVMAGTGPLEDRIRSANLGTVAVAGKLSAPDVAALLEESDLFCLPTRSEGFSTSLLEAAACGTPSLITDVGGVAEMIPDETYGTVLLDARPETIAAAIEAAANDRGRLAKQGALSFERVRALYSWECTACAVADACQDANR</sequence>
<accession>A0A3N0AHB3</accession>
<dbReference type="InterPro" id="IPR001296">
    <property type="entry name" value="Glyco_trans_1"/>
</dbReference>
<keyword evidence="2 5" id="KW-0808">Transferase</keyword>
<dbReference type="CDD" id="cd03801">
    <property type="entry name" value="GT4_PimA-like"/>
    <property type="match status" value="1"/>
</dbReference>
<dbReference type="AlphaFoldDB" id="A0A3N0AHB3"/>
<feature type="domain" description="Glycosyltransferase subfamily 4-like N-terminal" evidence="4">
    <location>
        <begin position="18"/>
        <end position="190"/>
    </location>
</feature>
<evidence type="ECO:0000256" key="2">
    <source>
        <dbReference type="ARBA" id="ARBA00022679"/>
    </source>
</evidence>
<evidence type="ECO:0000256" key="1">
    <source>
        <dbReference type="ARBA" id="ARBA00022676"/>
    </source>
</evidence>
<dbReference type="PANTHER" id="PTHR45947">
    <property type="entry name" value="SULFOQUINOVOSYL TRANSFERASE SQD2"/>
    <property type="match status" value="1"/>
</dbReference>